<feature type="transmembrane region" description="Helical" evidence="6">
    <location>
        <begin position="35"/>
        <end position="60"/>
    </location>
</feature>
<keyword evidence="2" id="KW-0813">Transport</keyword>
<comment type="caution">
    <text evidence="7">The sequence shown here is derived from an EMBL/GenBank/DDBJ whole genome shotgun (WGS) entry which is preliminary data.</text>
</comment>
<organism evidence="7 8">
    <name type="scientific">Hortaea werneckii</name>
    <name type="common">Black yeast</name>
    <name type="synonym">Cladosporium werneckii</name>
    <dbReference type="NCBI Taxonomy" id="91943"/>
    <lineage>
        <taxon>Eukaryota</taxon>
        <taxon>Fungi</taxon>
        <taxon>Dikarya</taxon>
        <taxon>Ascomycota</taxon>
        <taxon>Pezizomycotina</taxon>
        <taxon>Dothideomycetes</taxon>
        <taxon>Dothideomycetidae</taxon>
        <taxon>Mycosphaerellales</taxon>
        <taxon>Teratosphaeriaceae</taxon>
        <taxon>Hortaea</taxon>
    </lineage>
</organism>
<comment type="subcellular location">
    <subcellularLocation>
        <location evidence="1">Membrane</location>
        <topology evidence="1">Multi-pass membrane protein</topology>
    </subcellularLocation>
</comment>
<dbReference type="PANTHER" id="PTHR45649:SF41">
    <property type="entry name" value="TRANSPORTER, PUTATIVE (EUROFUNG)-RELATED"/>
    <property type="match status" value="1"/>
</dbReference>
<feature type="transmembrane region" description="Helical" evidence="6">
    <location>
        <begin position="302"/>
        <end position="323"/>
    </location>
</feature>
<keyword evidence="5 6" id="KW-0472">Membrane</keyword>
<evidence type="ECO:0000256" key="4">
    <source>
        <dbReference type="ARBA" id="ARBA00022989"/>
    </source>
</evidence>
<evidence type="ECO:0000313" key="7">
    <source>
        <dbReference type="EMBL" id="RMY62774.1"/>
    </source>
</evidence>
<feature type="transmembrane region" description="Helical" evidence="6">
    <location>
        <begin position="101"/>
        <end position="122"/>
    </location>
</feature>
<evidence type="ECO:0000256" key="5">
    <source>
        <dbReference type="ARBA" id="ARBA00023136"/>
    </source>
</evidence>
<dbReference type="GO" id="GO:0022857">
    <property type="term" value="F:transmembrane transporter activity"/>
    <property type="evidence" value="ECO:0007669"/>
    <property type="project" value="InterPro"/>
</dbReference>
<feature type="transmembrane region" description="Helical" evidence="6">
    <location>
        <begin position="142"/>
        <end position="161"/>
    </location>
</feature>
<keyword evidence="4 6" id="KW-1133">Transmembrane helix</keyword>
<sequence length="366" mass="39607">MLGFASTVMASWEVLLVLFKLILVDGGTPNLFWGWLSAIGWQVYLAGVCFMVGGLIQALVALNNESYVPERWHQTLFTIAVVLSSAVFNKVLAVKLPLIEGIFLGLHLCGVFIVVIPLWVMAPRIPVDTALFNYTNVGGWDTKGLAALIGMVTPLNVLIGYDCTVHMAEELHDASITLPKVIMWSVAPNACLGLLVILTLAFCSGNIEEVLQTRTGEPFVQIFYNATGSKAASSVMVAIVMILLISCCFSEGATASRQLWSFARDKGTAWLEHPCPRCGRIIRGRTTPLANNIGSTTALRSISSLGAVAILGSYLVTIGTLIWRRLFGAPLPSRRWSLGRYGLAINITAVCVDSTSVTVSMNRLEN</sequence>
<dbReference type="Proteomes" id="UP000270230">
    <property type="component" value="Unassembled WGS sequence"/>
</dbReference>
<proteinExistence type="predicted"/>
<dbReference type="EMBL" id="QWIN01000006">
    <property type="protein sequence ID" value="RMY62774.1"/>
    <property type="molecule type" value="Genomic_DNA"/>
</dbReference>
<dbReference type="VEuPathDB" id="FungiDB:BTJ68_13344"/>
<dbReference type="PANTHER" id="PTHR45649">
    <property type="entry name" value="AMINO-ACID PERMEASE BAT1"/>
    <property type="match status" value="1"/>
</dbReference>
<feature type="transmembrane region" description="Helical" evidence="6">
    <location>
        <begin position="181"/>
        <end position="202"/>
    </location>
</feature>
<evidence type="ECO:0000256" key="2">
    <source>
        <dbReference type="ARBA" id="ARBA00022448"/>
    </source>
</evidence>
<feature type="transmembrane region" description="Helical" evidence="6">
    <location>
        <begin position="222"/>
        <end position="249"/>
    </location>
</feature>
<dbReference type="AlphaFoldDB" id="A0A3M7DEZ6"/>
<accession>A0A3M7DEZ6</accession>
<dbReference type="InterPro" id="IPR002293">
    <property type="entry name" value="AA/rel_permease1"/>
</dbReference>
<protein>
    <recommendedName>
        <fullName evidence="9">Amino acid permease/ SLC12A domain-containing protein</fullName>
    </recommendedName>
</protein>
<evidence type="ECO:0000256" key="6">
    <source>
        <dbReference type="SAM" id="Phobius"/>
    </source>
</evidence>
<evidence type="ECO:0008006" key="9">
    <source>
        <dbReference type="Google" id="ProtNLM"/>
    </source>
</evidence>
<evidence type="ECO:0000256" key="1">
    <source>
        <dbReference type="ARBA" id="ARBA00004141"/>
    </source>
</evidence>
<dbReference type="Gene3D" id="1.20.1740.10">
    <property type="entry name" value="Amino acid/polyamine transporter I"/>
    <property type="match status" value="1"/>
</dbReference>
<keyword evidence="3 6" id="KW-0812">Transmembrane</keyword>
<name>A0A3M7DEZ6_HORWE</name>
<gene>
    <name evidence="7" type="ORF">D0865_00242</name>
</gene>
<feature type="transmembrane region" description="Helical" evidence="6">
    <location>
        <begin position="72"/>
        <end position="89"/>
    </location>
</feature>
<reference evidence="7 8" key="1">
    <citation type="journal article" date="2018" name="BMC Genomics">
        <title>Genomic evidence for intraspecific hybridization in a clonal and extremely halotolerant yeast.</title>
        <authorList>
            <person name="Gostincar C."/>
            <person name="Stajich J.E."/>
            <person name="Zupancic J."/>
            <person name="Zalar P."/>
            <person name="Gunde-Cimerman N."/>
        </authorList>
    </citation>
    <scope>NUCLEOTIDE SEQUENCE [LARGE SCALE GENOMIC DNA]</scope>
    <source>
        <strain evidence="7 8">EXF-151</strain>
    </source>
</reference>
<dbReference type="GO" id="GO:0016020">
    <property type="term" value="C:membrane"/>
    <property type="evidence" value="ECO:0007669"/>
    <property type="project" value="UniProtKB-SubCell"/>
</dbReference>
<dbReference type="Pfam" id="PF13520">
    <property type="entry name" value="AA_permease_2"/>
    <property type="match status" value="1"/>
</dbReference>
<evidence type="ECO:0000313" key="8">
    <source>
        <dbReference type="Proteomes" id="UP000270230"/>
    </source>
</evidence>
<evidence type="ECO:0000256" key="3">
    <source>
        <dbReference type="ARBA" id="ARBA00022692"/>
    </source>
</evidence>
<dbReference type="OrthoDB" id="3257095at2759"/>
<feature type="transmembrane region" description="Helical" evidence="6">
    <location>
        <begin position="343"/>
        <end position="361"/>
    </location>
</feature>